<reference evidence="4 5" key="1">
    <citation type="submission" date="2020-06" db="EMBL/GenBank/DDBJ databases">
        <title>Schlegella sp. ID0723 isolated from air conditioner.</title>
        <authorList>
            <person name="Kim D.Y."/>
            <person name="Kim D.-U."/>
        </authorList>
    </citation>
    <scope>NUCLEOTIDE SEQUENCE [LARGE SCALE GENOMIC DNA]</scope>
    <source>
        <strain evidence="4 5">ID0723</strain>
    </source>
</reference>
<dbReference type="RefSeq" id="WP_176069368.1">
    <property type="nucleotide sequence ID" value="NZ_JABWMJ010000005.1"/>
</dbReference>
<dbReference type="CDD" id="cd03022">
    <property type="entry name" value="DsbA_HCCA_Iso"/>
    <property type="match status" value="1"/>
</dbReference>
<dbReference type="GO" id="GO:0006749">
    <property type="term" value="P:glutathione metabolic process"/>
    <property type="evidence" value="ECO:0007669"/>
    <property type="project" value="TreeGrafter"/>
</dbReference>
<dbReference type="InterPro" id="IPR044087">
    <property type="entry name" value="NahD-like"/>
</dbReference>
<dbReference type="SUPFAM" id="SSF52833">
    <property type="entry name" value="Thioredoxin-like"/>
    <property type="match status" value="1"/>
</dbReference>
<feature type="active site" description="Nucleophile" evidence="2">
    <location>
        <position position="12"/>
    </location>
</feature>
<organism evidence="4 5">
    <name type="scientific">Piscinibacter koreensis</name>
    <dbReference type="NCBI Taxonomy" id="2742824"/>
    <lineage>
        <taxon>Bacteria</taxon>
        <taxon>Pseudomonadati</taxon>
        <taxon>Pseudomonadota</taxon>
        <taxon>Betaproteobacteria</taxon>
        <taxon>Burkholderiales</taxon>
        <taxon>Sphaerotilaceae</taxon>
        <taxon>Piscinibacter</taxon>
    </lineage>
</organism>
<evidence type="ECO:0000313" key="5">
    <source>
        <dbReference type="Proteomes" id="UP000529637"/>
    </source>
</evidence>
<dbReference type="GO" id="GO:1901170">
    <property type="term" value="P:naphthalene catabolic process"/>
    <property type="evidence" value="ECO:0007669"/>
    <property type="project" value="InterPro"/>
</dbReference>
<dbReference type="InterPro" id="IPR036249">
    <property type="entry name" value="Thioredoxin-like_sf"/>
</dbReference>
<dbReference type="InterPro" id="IPR014440">
    <property type="entry name" value="HCCAis_GSTk"/>
</dbReference>
<evidence type="ECO:0000313" key="4">
    <source>
        <dbReference type="EMBL" id="NUZ06520.1"/>
    </source>
</evidence>
<name>A0A7Y6NNM4_9BURK</name>
<accession>A0A7Y6NNM4</accession>
<dbReference type="Pfam" id="PF01323">
    <property type="entry name" value="DSBA"/>
    <property type="match status" value="1"/>
</dbReference>
<dbReference type="AlphaFoldDB" id="A0A7Y6NNM4"/>
<dbReference type="GO" id="GO:0018845">
    <property type="term" value="F:2-hydroxychromene-2-carboxylate isomerase activity"/>
    <property type="evidence" value="ECO:0007669"/>
    <property type="project" value="UniProtKB-UniRule"/>
</dbReference>
<proteinExistence type="inferred from homology"/>
<comment type="catalytic activity">
    <reaction evidence="1">
        <text>2-hydroxychromene-2-carboxylate = (3E)-4-(2-hydroxyphenyl)-2-oxobut-3-enoate</text>
        <dbReference type="Rhea" id="RHEA:27401"/>
        <dbReference type="ChEBI" id="CHEBI:59350"/>
        <dbReference type="ChEBI" id="CHEBI:59353"/>
        <dbReference type="EC" id="5.99.1.4"/>
    </reaction>
</comment>
<dbReference type="GO" id="GO:0004364">
    <property type="term" value="F:glutathione transferase activity"/>
    <property type="evidence" value="ECO:0007669"/>
    <property type="project" value="TreeGrafter"/>
</dbReference>
<sequence>MNRIDFWFDPVSPYAYLAFERLPEALVGLSYEVRYRPLVFGALLKHFGQKGPAEIEPKRQWTFRHVHWLAARDEVELQTPAVHPFNSLALSRLAWACAKEGATPNRHVCEMILRHAWRGGGSDAADPQRVEALTERLAPPVDPGGEAAKQRLRDSTEAALAAGVFGVPTLGVAGKLFWGFDALEMVAGCLRGDPWFTGGDWEREGAPRPGVRRAGS</sequence>
<dbReference type="PIRSF" id="PIRSF006386">
    <property type="entry name" value="HCCAis_GSTk"/>
    <property type="match status" value="1"/>
</dbReference>
<dbReference type="Gene3D" id="3.40.30.10">
    <property type="entry name" value="Glutaredoxin"/>
    <property type="match status" value="1"/>
</dbReference>
<dbReference type="InterPro" id="IPR051924">
    <property type="entry name" value="GST_Kappa/NadH"/>
</dbReference>
<dbReference type="Proteomes" id="UP000529637">
    <property type="component" value="Unassembled WGS sequence"/>
</dbReference>
<keyword evidence="1 4" id="KW-0413">Isomerase</keyword>
<evidence type="ECO:0000259" key="3">
    <source>
        <dbReference type="Pfam" id="PF01323"/>
    </source>
</evidence>
<dbReference type="PANTHER" id="PTHR42943">
    <property type="entry name" value="GLUTATHIONE S-TRANSFERASE KAPPA"/>
    <property type="match status" value="1"/>
</dbReference>
<evidence type="ECO:0000256" key="2">
    <source>
        <dbReference type="PIRSR" id="PIRSR006386-1"/>
    </source>
</evidence>
<dbReference type="InterPro" id="IPR001853">
    <property type="entry name" value="DSBA-like_thioredoxin_dom"/>
</dbReference>
<protein>
    <recommendedName>
        <fullName evidence="1">2-hydroxychromene-2-carboxylate isomerase</fullName>
        <ecNumber evidence="1">5.99.1.4</ecNumber>
    </recommendedName>
</protein>
<comment type="similarity">
    <text evidence="1">Belongs to the GST superfamily. NadH family.</text>
</comment>
<dbReference type="GO" id="GO:0004602">
    <property type="term" value="F:glutathione peroxidase activity"/>
    <property type="evidence" value="ECO:0007669"/>
    <property type="project" value="TreeGrafter"/>
</dbReference>
<feature type="domain" description="DSBA-like thioredoxin" evidence="3">
    <location>
        <begin position="3"/>
        <end position="188"/>
    </location>
</feature>
<comment type="caution">
    <text evidence="4">The sequence shown here is derived from an EMBL/GenBank/DDBJ whole genome shotgun (WGS) entry which is preliminary data.</text>
</comment>
<dbReference type="PANTHER" id="PTHR42943:SF2">
    <property type="entry name" value="GLUTATHIONE S-TRANSFERASE KAPPA 1"/>
    <property type="match status" value="1"/>
</dbReference>
<keyword evidence="5" id="KW-1185">Reference proteome</keyword>
<gene>
    <name evidence="4" type="ORF">HQN59_12180</name>
</gene>
<evidence type="ECO:0000256" key="1">
    <source>
        <dbReference type="PIRNR" id="PIRNR006386"/>
    </source>
</evidence>
<dbReference type="EMBL" id="JABWMJ010000005">
    <property type="protein sequence ID" value="NUZ06520.1"/>
    <property type="molecule type" value="Genomic_DNA"/>
</dbReference>
<dbReference type="EC" id="5.99.1.4" evidence="1"/>